<feature type="domain" description="LysM" evidence="3">
    <location>
        <begin position="303"/>
        <end position="347"/>
    </location>
</feature>
<dbReference type="Pfam" id="PF01476">
    <property type="entry name" value="LysM"/>
    <property type="match status" value="5"/>
</dbReference>
<reference evidence="5" key="1">
    <citation type="submission" date="2018-08" db="EMBL/GenBank/DDBJ databases">
        <authorList>
            <person name="Liu Z.-W."/>
            <person name="Du Z.-J."/>
        </authorList>
    </citation>
    <scope>NUCLEOTIDE SEQUENCE [LARGE SCALE GENOMIC DNA]</scope>
    <source>
        <strain evidence="5">H4X</strain>
    </source>
</reference>
<sequence length="864" mass="95976">MKKSFSSLIALLFLPLLALAQLVTVPKNVYFADIQLQISDGAQEEIQKKVDALHRNQTYFKMKVDLADTYFPVIERVFKEEGVPDDYKYLALQESGLLGDAVSTSNAVGYWQFKREAALDFNLRMDNKIDERRHIIEASRGAAKYFLRSNKYYNNWFNSLLSYYLGYTGAKPYTSPSDNGARKMDVTEKSHPYVITFLAHKIAYDAFVGKANPPALSLREMRGTPGQSLADIAMSTQTDYAELEKYNKWLLGSSIPSDKDYYVMVPVRNGNSDGGLLASKDMATPATTRKGLSARISKRNGLSTVTAQPGDTKDKLAMKAGLSTRKFLKYNDLHNFDDIVPGAAYYTEKKNMTADAEYHVVQPGETMQLISQHYGIRLNYLLFKNRMNRREVPVPGRVLWLQKRRPAHTPVEVRDLNKAQAKTATAPSSNQPAAAATPSRQDDRQQDKEKASQSKPASEGNIFKRFINSFKRFKNPQPEQQEQVEEEEEIVVAEKPVVVETKTKAPDPAPAVATEAAVAVKAEPTEEEWLEAVKEERIQAEKTEAMKTAEAPVTKVPATESQKKQPALYPQTGSIEPVQEPAQQAPVDTLPATGEMSPTEVDTLNTSPLPVEEEEQVQQEEELVEKQTEEWNIGAKDGTAREPEDIFREPAATPATEPATTVKKEEAAPVAAPQPAPKPTKHVVKQGETLYSISRMYAVTVNDLTAWNKLGDAPIQMGQELLIAEPLVQPELEETAEDDVPATMLSTTSDYHTVVAGETLYQISKKYNVSLEDMRNWNNLTDNNIRLGQELRVKAPAGATATATESGSAETSAVPSTGYHTVAGGESMYQISRQYGVTIKDIMEWNNKSDFAVSVGEKLLIKKK</sequence>
<feature type="chain" id="PRO_5017572181" evidence="2">
    <location>
        <begin position="21"/>
        <end position="864"/>
    </location>
</feature>
<dbReference type="PROSITE" id="PS51782">
    <property type="entry name" value="LYSM"/>
    <property type="match status" value="5"/>
</dbReference>
<evidence type="ECO:0000256" key="1">
    <source>
        <dbReference type="SAM" id="MobiDB-lite"/>
    </source>
</evidence>
<dbReference type="Gene3D" id="3.10.350.10">
    <property type="entry name" value="LysM domain"/>
    <property type="match status" value="3"/>
</dbReference>
<feature type="domain" description="LysM" evidence="3">
    <location>
        <begin position="750"/>
        <end position="793"/>
    </location>
</feature>
<feature type="compositionally biased region" description="Basic and acidic residues" evidence="1">
    <location>
        <begin position="440"/>
        <end position="452"/>
    </location>
</feature>
<dbReference type="InterPro" id="IPR008258">
    <property type="entry name" value="Transglycosylase_SLT_dom_1"/>
</dbReference>
<dbReference type="Pfam" id="PF01464">
    <property type="entry name" value="SLT"/>
    <property type="match status" value="1"/>
</dbReference>
<dbReference type="Proteomes" id="UP000256708">
    <property type="component" value="Unassembled WGS sequence"/>
</dbReference>
<gene>
    <name evidence="4" type="ORF">DXT99_00210</name>
</gene>
<feature type="signal peptide" evidence="2">
    <location>
        <begin position="1"/>
        <end position="20"/>
    </location>
</feature>
<name>A0A3D8LHZ7_9BACT</name>
<protein>
    <submittedName>
        <fullName evidence="4">LysM peptidoglycan-binding domain-containing protein</fullName>
    </submittedName>
</protein>
<keyword evidence="2" id="KW-0732">Signal</keyword>
<dbReference type="GO" id="GO:0008932">
    <property type="term" value="F:lytic endotransglycosylase activity"/>
    <property type="evidence" value="ECO:0007669"/>
    <property type="project" value="TreeGrafter"/>
</dbReference>
<dbReference type="SMART" id="SM00257">
    <property type="entry name" value="LysM"/>
    <property type="match status" value="5"/>
</dbReference>
<dbReference type="InterPro" id="IPR023346">
    <property type="entry name" value="Lysozyme-like_dom_sf"/>
</dbReference>
<feature type="compositionally biased region" description="Polar residues" evidence="1">
    <location>
        <begin position="420"/>
        <end position="432"/>
    </location>
</feature>
<dbReference type="PANTHER" id="PTHR33734:SF22">
    <property type="entry name" value="MEMBRANE-BOUND LYTIC MUREIN TRANSGLYCOSYLASE D"/>
    <property type="match status" value="1"/>
</dbReference>
<proteinExistence type="predicted"/>
<dbReference type="InterPro" id="IPR018392">
    <property type="entry name" value="LysM"/>
</dbReference>
<evidence type="ECO:0000313" key="4">
    <source>
        <dbReference type="EMBL" id="RDV16978.1"/>
    </source>
</evidence>
<feature type="domain" description="LysM" evidence="3">
    <location>
        <begin position="680"/>
        <end position="723"/>
    </location>
</feature>
<evidence type="ECO:0000259" key="3">
    <source>
        <dbReference type="PROSITE" id="PS51782"/>
    </source>
</evidence>
<dbReference type="PANTHER" id="PTHR33734">
    <property type="entry name" value="LYSM DOMAIN-CONTAINING GPI-ANCHORED PROTEIN 2"/>
    <property type="match status" value="1"/>
</dbReference>
<dbReference type="EMBL" id="QRGR01000001">
    <property type="protein sequence ID" value="RDV16978.1"/>
    <property type="molecule type" value="Genomic_DNA"/>
</dbReference>
<organism evidence="4 5">
    <name type="scientific">Pontibacter diazotrophicus</name>
    <dbReference type="NCBI Taxonomy" id="1400979"/>
    <lineage>
        <taxon>Bacteria</taxon>
        <taxon>Pseudomonadati</taxon>
        <taxon>Bacteroidota</taxon>
        <taxon>Cytophagia</taxon>
        <taxon>Cytophagales</taxon>
        <taxon>Hymenobacteraceae</taxon>
        <taxon>Pontibacter</taxon>
    </lineage>
</organism>
<evidence type="ECO:0000256" key="2">
    <source>
        <dbReference type="SAM" id="SignalP"/>
    </source>
</evidence>
<dbReference type="RefSeq" id="WP_115563498.1">
    <property type="nucleotide sequence ID" value="NZ_QRGR01000001.1"/>
</dbReference>
<dbReference type="InterPro" id="IPR036779">
    <property type="entry name" value="LysM_dom_sf"/>
</dbReference>
<accession>A0A3D8LHZ7</accession>
<keyword evidence="5" id="KW-1185">Reference proteome</keyword>
<feature type="region of interest" description="Disordered" evidence="1">
    <location>
        <begin position="651"/>
        <end position="683"/>
    </location>
</feature>
<dbReference type="SUPFAM" id="SSF53955">
    <property type="entry name" value="Lysozyme-like"/>
    <property type="match status" value="1"/>
</dbReference>
<dbReference type="AlphaFoldDB" id="A0A3D8LHZ7"/>
<evidence type="ECO:0000313" key="5">
    <source>
        <dbReference type="Proteomes" id="UP000256708"/>
    </source>
</evidence>
<feature type="domain" description="LysM" evidence="3">
    <location>
        <begin position="818"/>
        <end position="861"/>
    </location>
</feature>
<dbReference type="CDD" id="cd00118">
    <property type="entry name" value="LysM"/>
    <property type="match status" value="4"/>
</dbReference>
<feature type="compositionally biased region" description="Low complexity" evidence="1">
    <location>
        <begin position="651"/>
        <end position="661"/>
    </location>
</feature>
<dbReference type="Gene3D" id="1.10.530.10">
    <property type="match status" value="1"/>
</dbReference>
<feature type="region of interest" description="Disordered" evidence="1">
    <location>
        <begin position="410"/>
        <end position="461"/>
    </location>
</feature>
<feature type="region of interest" description="Disordered" evidence="1">
    <location>
        <begin position="544"/>
        <end position="610"/>
    </location>
</feature>
<dbReference type="SUPFAM" id="SSF54106">
    <property type="entry name" value="LysM domain"/>
    <property type="match status" value="4"/>
</dbReference>
<comment type="caution">
    <text evidence="4">The sequence shown here is derived from an EMBL/GenBank/DDBJ whole genome shotgun (WGS) entry which is preliminary data.</text>
</comment>
<dbReference type="CDD" id="cd16894">
    <property type="entry name" value="MltD-like"/>
    <property type="match status" value="1"/>
</dbReference>
<feature type="domain" description="LysM" evidence="3">
    <location>
        <begin position="357"/>
        <end position="401"/>
    </location>
</feature>
<dbReference type="OrthoDB" id="977752at2"/>